<keyword evidence="5" id="KW-0378">Hydrolase</keyword>
<evidence type="ECO:0000256" key="3">
    <source>
        <dbReference type="ARBA" id="ARBA00022670"/>
    </source>
</evidence>
<proteinExistence type="predicted"/>
<comment type="catalytic activity">
    <reaction evidence="1">
        <text>Thiol-dependent hydrolysis of ester, thioester, amide, peptide and isopeptide bonds formed by the C-terminal Gly of ubiquitin (a 76-residue protein attached to proteins as an intracellular targeting signal).</text>
        <dbReference type="EC" id="3.4.19.12"/>
    </reaction>
</comment>
<dbReference type="OrthoDB" id="3182339at2759"/>
<keyword evidence="6" id="KW-0788">Thiol protease</keyword>
<evidence type="ECO:0000256" key="4">
    <source>
        <dbReference type="ARBA" id="ARBA00022786"/>
    </source>
</evidence>
<evidence type="ECO:0000313" key="11">
    <source>
        <dbReference type="EMBL" id="TFL06087.1"/>
    </source>
</evidence>
<feature type="domain" description="DUF3645" evidence="9">
    <location>
        <begin position="2400"/>
        <end position="2431"/>
    </location>
</feature>
<dbReference type="Pfam" id="PF12340">
    <property type="entry name" value="DUF3638"/>
    <property type="match status" value="1"/>
</dbReference>
<sequence>MSNQSAIEHLINHIFFPPKLPQGSDSSPQLEQLLAQTVLQHATSFAPNVPESQKRVWDIVLKMLGTFNQTLEAGTEAMNATDTKILIKGQKVGEVLVLHIRAHNAALILRKDVDCTRFESFEVTPPNQEIMQTAGKLLCTFPGPSISVPDQYAFGASFCEELASVLCQLDVDPVDASATTEKAQSTVEEHKDSPSPHYITEWLTNTLCGLGGTVVEPTRITKRIANEVLWDNAPLPWTRSPTWLVLRVALQTTIEKGTSGKELYKNFLLFFMTKILDKANDAAQVTVPDDMLFCMRAKIGRRLNKLFEVVDPFVSTYAKTVLESSGDGLRSRWKETQEEHSKSPAWRPELLDPARDIAATFSSSRPYIMERFGASSTPRPPITLALPTLQRVQASGWTSDAILPAIESGTYTAVADFEWLVHHEAGTWSREIPDICEVLGKLIQAYLVVARLLYAGSPENQSIMALTAYYLWMMLDQACVARCPLLEDFGPEVPVELFEPLLLKQRIHLQNLQFIEDHVRRRHRRALTSSLSIFSDIQDSRSFAVQYFMQDLLLQQQKRDIEAAAKAAKERKRQELIRLKTQYREHKDAAKLLDHEYYTNWRGWQSHSSQCEKCMLGKKAEDLMIARHEWPLPAQHHLGAAVVFELSAPVVFRIWREVTFILLTDVSRSTSLKAASHEMSLKGYVGIQPHLKLFTVPMAESWRSVSYASTTKSFYTTGYQIAVHSASVDNICVNNGLTYRLFDFASGCWATDFSEGCSLAHVSRIRLPADSQFHKSEDMVNTVTHTVNEVVAAQDECLEGLNVHDFIAFRMLRSGGNLQWLNILRDARSCALLWNDPAAYLLLLAASNQVGPAANESSSVRPWHQQLHEERYSLTLFNEMKKLLSSVEGNWRNLITVNAVIQLVTTLLATTTHAAVSSIALGLLARARRITYTWLCTLAERLHSNSKSQSDVPSIQHHILLIAATCRSTFDVEEALIETLLEGDGNVGILIECSILVQERTPPSGTHSSFPSHVSILLDRGRRLSHELESIACQLVLQHQDELDLGLAAVLPGYSTQLRGEYAWSSMPSPHANWITTKYLDGVRLTEIHLDLLSGKLLVDGAPVNCLPGEICNHPTYRRIFGNDNLDVFPVSGDGYVCRHLVHGQKVSFSLLSGGGLIIRATDQSGSPGYELIPSAKFLDDVPSFLVDEYSHWMQLSPTSTDSRSPLPTVGGAVVIQFRRLGDSWSTQSSHHHLLKLHVDMNDQSRMFHASPIKSRPVFLVDRRSATFKEITRQLAGLDTGDNVLITYDSEASTSIAELYRYRLKFIVREGLLHSADYIDMVIDTNQSPGCFIGLTDRLLLRPVCELEHVLPRRLVLPFKPASIDAQMGDDGRTVTRVDTAHLSRVQYMSYEIDEVLGRLQGVPTLASTLYAVLLHATTSSCWADPLTGQTGTEQALAQLGSARCISFQELCQEDITLLEHIALLSSRRDYYPPHIQAMQQVHWRSISALSQHPTFCSTVLEIIEHALSMIVFQEDRAEGTYADRLRKLKKSITPAPILHARAAMRCSYYYPADPSIQPPEDAVYLPRQHSTSPKNATAAQRMAASIVQLLPVPEQPTDLLAALISWDTLSGTKHGEAASISFTPEWFNPQLSSIFLPVFREYCQGNITNIRFRILFPLCAMTYGPGKDRKIASTLLAAAIHGDRSWDVSFPTLRYNLAQGFCPNDSALEGTIAEHNTTFDTWLDHRQHLQRYQHSKASFREAQALVFRETFTRETKQLLDYVDAQWMAESYDLRLRTLGLTSVSVVDLQTSVQSLVDSWNCNCQLKHKITTIEHRLTRAPSAGYPSSAHQMCTIPPAFQTSSKHSPRPGPLFVHPMLSSILSSTDAESDYTSELSYSVHLDDYSTQQQASNLLQTNPLEQIISELRGSTSSPFAKLYGASLEESLKALQSTQSSPLHVLQWCPEIQHLFEAHRCYCRVRVTQRMSAIHRELVSTRPSLSVLEECGILPSMAPLPLLGLLAHESTSNSLPFSWRRKLVLLALDLLQVQRSQRLLHLLHQQRSQEILKELQNRVMELEFALDHTGWLLIQVDGNFAVRDIQREVAQFMTDRTREMNSVLQLNMGEGKTSVIAPLVAAELSDGQTLVRVVTLKPLAPQMFQNLVQRLTGLADRPVFVFPFSRRIIMDPTKCELFQQLFSMCIAKQGILVAQPEHLLSFKLMCVDTHLRMPESQAARSLVDCQQWLDSVTRDIFDESDELLHVKYQLVYSSGTQILPDGHPDRWIIAQQLLELVHTHAMNEVGSKHPHGLETENTSKWAFPSIRILDNEAARHLIDLVIEDVLCGSLPQLPVKHLTPSDRNTIRTFITNTQPPPSEALDRSMASLRVSELWKPLLLLRGLLAHGILLYVFTEKRWRVDYGLFPSRTTLAVPFTAKDQPSPRADFAHPDVSILLTCLSYYYQGLDNEQLRSAFTALLKQENADVEYGHWCTNLSLQPCNPDKSLRSLSNINLDDPAQSRGLLHRYFSRNKATIDFYLNQLVFPLAAKHFTHKLSTSAWDLAAQKDHTTVGFSGTNDNQYLLPTTIQQCDPVQQTSLNAKVLSYLLLPENNQYAELSVARSTPHPLFNQLNVNPEYPGPAQPAAVNSPLSSREILDLIFQQERPVRVLLDVGAQLMDMLNVEVASTWLHMMEADKAAGVVFFTERDDLVILDREGRVVPFVTSPLSQQLHHCLVYLDESHTRGTDLKLPRDYRAAVTLGPKVTKDRLLQACMRMRQLGAGQSVIFLAPPEIHRAITGAMLTAGETEINVGSIDVIRWCILETIRSIEHHLPQWFQQGLSYDKRDNSWQQLLTPPPSHEAGSKSLTSVWLEHDSQSLEELYGDSVQPESSNPHNSPHGLLEHMYICGVAVESTQALEEEQEREISHEMEHEREVERRRPAPRQNTVHPHVLELVRTGRLNFPSDAFQPVFREQECNILQTTDFARTLADEVASALWQGPVHWVLSCRRETKVQHILLLSAFEADHLLGDIRTSSFVHLHVYFPRVTKFADPVDDLRFHVIPPLPSSWSPPSPSTILQLNLCAGQLFMSSFKDYEHLATLLGLYTPRIMELDDIPVIQPDGFIAPEHRIGDMKTLCRYMKSPLVWLKGHLSQRRKGTDFSATHLGRITRGRHLEEKDDF</sequence>
<evidence type="ECO:0000256" key="1">
    <source>
        <dbReference type="ARBA" id="ARBA00000707"/>
    </source>
</evidence>
<evidence type="ECO:0000256" key="6">
    <source>
        <dbReference type="ARBA" id="ARBA00022807"/>
    </source>
</evidence>
<dbReference type="InterPro" id="IPR022099">
    <property type="entry name" value="DUF3638"/>
</dbReference>
<evidence type="ECO:0000259" key="10">
    <source>
        <dbReference type="Pfam" id="PF20255"/>
    </source>
</evidence>
<dbReference type="Pfam" id="PF12359">
    <property type="entry name" value="DUF3645"/>
    <property type="match status" value="1"/>
</dbReference>
<dbReference type="PANTHER" id="PTHR13367">
    <property type="entry name" value="UBIQUITIN THIOESTERASE"/>
    <property type="match status" value="1"/>
</dbReference>
<dbReference type="PANTHER" id="PTHR13367:SF33">
    <property type="entry name" value="P-LOOP CONTAINING NUCLEOSIDE TRIPHOSPHATE HYDROLASE PROTEIN"/>
    <property type="match status" value="1"/>
</dbReference>
<feature type="domain" description="DUF3638" evidence="8">
    <location>
        <begin position="2060"/>
        <end position="2276"/>
    </location>
</feature>
<keyword evidence="3" id="KW-0645">Protease</keyword>
<reference evidence="11 12" key="1">
    <citation type="journal article" date="2019" name="Nat. Ecol. Evol.">
        <title>Megaphylogeny resolves global patterns of mushroom evolution.</title>
        <authorList>
            <person name="Varga T."/>
            <person name="Krizsan K."/>
            <person name="Foldi C."/>
            <person name="Dima B."/>
            <person name="Sanchez-Garcia M."/>
            <person name="Sanchez-Ramirez S."/>
            <person name="Szollosi G.J."/>
            <person name="Szarkandi J.G."/>
            <person name="Papp V."/>
            <person name="Albert L."/>
            <person name="Andreopoulos W."/>
            <person name="Angelini C."/>
            <person name="Antonin V."/>
            <person name="Barry K.W."/>
            <person name="Bougher N.L."/>
            <person name="Buchanan P."/>
            <person name="Buyck B."/>
            <person name="Bense V."/>
            <person name="Catcheside P."/>
            <person name="Chovatia M."/>
            <person name="Cooper J."/>
            <person name="Damon W."/>
            <person name="Desjardin D."/>
            <person name="Finy P."/>
            <person name="Geml J."/>
            <person name="Haridas S."/>
            <person name="Hughes K."/>
            <person name="Justo A."/>
            <person name="Karasinski D."/>
            <person name="Kautmanova I."/>
            <person name="Kiss B."/>
            <person name="Kocsube S."/>
            <person name="Kotiranta H."/>
            <person name="LaButti K.M."/>
            <person name="Lechner B.E."/>
            <person name="Liimatainen K."/>
            <person name="Lipzen A."/>
            <person name="Lukacs Z."/>
            <person name="Mihaltcheva S."/>
            <person name="Morgado L.N."/>
            <person name="Niskanen T."/>
            <person name="Noordeloos M.E."/>
            <person name="Ohm R.A."/>
            <person name="Ortiz-Santana B."/>
            <person name="Ovrebo C."/>
            <person name="Racz N."/>
            <person name="Riley R."/>
            <person name="Savchenko A."/>
            <person name="Shiryaev A."/>
            <person name="Soop K."/>
            <person name="Spirin V."/>
            <person name="Szebenyi C."/>
            <person name="Tomsovsky M."/>
            <person name="Tulloss R.E."/>
            <person name="Uehling J."/>
            <person name="Grigoriev I.V."/>
            <person name="Vagvolgyi C."/>
            <person name="Papp T."/>
            <person name="Martin F.M."/>
            <person name="Miettinen O."/>
            <person name="Hibbett D.S."/>
            <person name="Nagy L.G."/>
        </authorList>
    </citation>
    <scope>NUCLEOTIDE SEQUENCE [LARGE SCALE GENOMIC DNA]</scope>
    <source>
        <strain evidence="11 12">CBS 309.79</strain>
    </source>
</reference>
<evidence type="ECO:0000259" key="9">
    <source>
        <dbReference type="Pfam" id="PF12359"/>
    </source>
</evidence>
<evidence type="ECO:0000259" key="8">
    <source>
        <dbReference type="Pfam" id="PF12340"/>
    </source>
</evidence>
<dbReference type="STRING" id="1884261.A0A5C3QXL9"/>
<dbReference type="Pfam" id="PF20255">
    <property type="entry name" value="DUF6606"/>
    <property type="match status" value="1"/>
</dbReference>
<feature type="domain" description="DUF6606" evidence="10">
    <location>
        <begin position="10"/>
        <end position="277"/>
    </location>
</feature>
<evidence type="ECO:0000256" key="2">
    <source>
        <dbReference type="ARBA" id="ARBA00012759"/>
    </source>
</evidence>
<keyword evidence="12" id="KW-1185">Reference proteome</keyword>
<evidence type="ECO:0000313" key="12">
    <source>
        <dbReference type="Proteomes" id="UP000305067"/>
    </source>
</evidence>
<dbReference type="EMBL" id="ML178815">
    <property type="protein sequence ID" value="TFL06087.1"/>
    <property type="molecule type" value="Genomic_DNA"/>
</dbReference>
<evidence type="ECO:0000256" key="7">
    <source>
        <dbReference type="SAM" id="Coils"/>
    </source>
</evidence>
<keyword evidence="7" id="KW-0175">Coiled coil</keyword>
<protein>
    <recommendedName>
        <fullName evidence="2">ubiquitinyl hydrolase 1</fullName>
        <ecNumber evidence="2">3.4.19.12</ecNumber>
    </recommendedName>
</protein>
<feature type="coiled-coil region" evidence="7">
    <location>
        <begin position="554"/>
        <end position="589"/>
    </location>
</feature>
<dbReference type="Gene3D" id="3.40.50.300">
    <property type="entry name" value="P-loop containing nucleotide triphosphate hydrolases"/>
    <property type="match status" value="1"/>
</dbReference>
<accession>A0A5C3QXL9</accession>
<dbReference type="InterPro" id="IPR027417">
    <property type="entry name" value="P-loop_NTPase"/>
</dbReference>
<organism evidence="11 12">
    <name type="scientific">Pterulicium gracile</name>
    <dbReference type="NCBI Taxonomy" id="1884261"/>
    <lineage>
        <taxon>Eukaryota</taxon>
        <taxon>Fungi</taxon>
        <taxon>Dikarya</taxon>
        <taxon>Basidiomycota</taxon>
        <taxon>Agaricomycotina</taxon>
        <taxon>Agaricomycetes</taxon>
        <taxon>Agaricomycetidae</taxon>
        <taxon>Agaricales</taxon>
        <taxon>Pleurotineae</taxon>
        <taxon>Pterulaceae</taxon>
        <taxon>Pterulicium</taxon>
    </lineage>
</organism>
<dbReference type="GO" id="GO:0004843">
    <property type="term" value="F:cysteine-type deubiquitinase activity"/>
    <property type="evidence" value="ECO:0007669"/>
    <property type="project" value="UniProtKB-EC"/>
</dbReference>
<dbReference type="SUPFAM" id="SSF52540">
    <property type="entry name" value="P-loop containing nucleoside triphosphate hydrolases"/>
    <property type="match status" value="1"/>
</dbReference>
<name>A0A5C3QXL9_9AGAR</name>
<dbReference type="GO" id="GO:0006508">
    <property type="term" value="P:proteolysis"/>
    <property type="evidence" value="ECO:0007669"/>
    <property type="project" value="UniProtKB-KW"/>
</dbReference>
<dbReference type="EC" id="3.4.19.12" evidence="2"/>
<dbReference type="Proteomes" id="UP000305067">
    <property type="component" value="Unassembled WGS sequence"/>
</dbReference>
<keyword evidence="4" id="KW-0833">Ubl conjugation pathway</keyword>
<dbReference type="InterPro" id="IPR046541">
    <property type="entry name" value="DUF6606"/>
</dbReference>
<gene>
    <name evidence="11" type="ORF">BDV98DRAFT_558815</name>
</gene>
<dbReference type="InterPro" id="IPR022105">
    <property type="entry name" value="DUF3645"/>
</dbReference>
<dbReference type="InterPro" id="IPR051346">
    <property type="entry name" value="OTU_Deubiquitinase"/>
</dbReference>
<evidence type="ECO:0000256" key="5">
    <source>
        <dbReference type="ARBA" id="ARBA00022801"/>
    </source>
</evidence>